<reference evidence="1 2" key="1">
    <citation type="submission" date="2017-01" db="EMBL/GenBank/DDBJ databases">
        <title>Draft sequence of Acidihalobacter ferrooxidans strain DSM 14175 (strain V8).</title>
        <authorList>
            <person name="Khaleque H.N."/>
            <person name="Ramsay J.P."/>
            <person name="Murphy R.J.T."/>
            <person name="Kaksonen A.H."/>
            <person name="Boxall N.J."/>
            <person name="Watkin E.L.J."/>
        </authorList>
    </citation>
    <scope>NUCLEOTIDE SEQUENCE [LARGE SCALE GENOMIC DNA]</scope>
    <source>
        <strain evidence="1 2">V8</strain>
    </source>
</reference>
<keyword evidence="2" id="KW-1185">Reference proteome</keyword>
<dbReference type="Proteomes" id="UP000243807">
    <property type="component" value="Chromosome"/>
</dbReference>
<organism evidence="1 2">
    <name type="scientific">Acidihalobacter ferrooxydans</name>
    <dbReference type="NCBI Taxonomy" id="1765967"/>
    <lineage>
        <taxon>Bacteria</taxon>
        <taxon>Pseudomonadati</taxon>
        <taxon>Pseudomonadota</taxon>
        <taxon>Gammaproteobacteria</taxon>
        <taxon>Chromatiales</taxon>
        <taxon>Ectothiorhodospiraceae</taxon>
        <taxon>Acidihalobacter</taxon>
    </lineage>
</organism>
<evidence type="ECO:0000313" key="1">
    <source>
        <dbReference type="EMBL" id="APZ44024.1"/>
    </source>
</evidence>
<evidence type="ECO:0000313" key="2">
    <source>
        <dbReference type="Proteomes" id="UP000243807"/>
    </source>
</evidence>
<name>A0A1P8UJQ4_9GAMM</name>
<dbReference type="RefSeq" id="WP_076837647.1">
    <property type="nucleotide sequence ID" value="NZ_CP019434.1"/>
</dbReference>
<gene>
    <name evidence="1" type="ORF">BW247_13750</name>
</gene>
<dbReference type="STRING" id="1765967.BW247_13750"/>
<sequence>MTQLIEYTTIVCPTCGEPFEVEIDLTAGSQTLIEDCRVCCAPAQLRITLDADGAIEAVEATPANG</sequence>
<dbReference type="KEGG" id="afy:BW247_13750"/>
<protein>
    <recommendedName>
        <fullName evidence="3">CPXCG motif-containing cysteine-rich protein</fullName>
    </recommendedName>
</protein>
<evidence type="ECO:0008006" key="3">
    <source>
        <dbReference type="Google" id="ProtNLM"/>
    </source>
</evidence>
<proteinExistence type="predicted"/>
<dbReference type="AlphaFoldDB" id="A0A1P8UJQ4"/>
<dbReference type="InterPro" id="IPR025990">
    <property type="entry name" value="zinc_ribbon_bacterial"/>
</dbReference>
<dbReference type="Pfam" id="PF14255">
    <property type="entry name" value="Zn_ribbon_21"/>
    <property type="match status" value="1"/>
</dbReference>
<dbReference type="EMBL" id="CP019434">
    <property type="protein sequence ID" value="APZ44024.1"/>
    <property type="molecule type" value="Genomic_DNA"/>
</dbReference>
<accession>A0A1P8UJQ4</accession>